<keyword evidence="4" id="KW-1185">Reference proteome</keyword>
<gene>
    <name evidence="3" type="ORF">ESY86_03695</name>
</gene>
<name>A0A5C6ZP96_9FLAO</name>
<organism evidence="3 4">
    <name type="scientific">Subsaximicrobium wynnwilliamsii</name>
    <dbReference type="NCBI Taxonomy" id="291179"/>
    <lineage>
        <taxon>Bacteria</taxon>
        <taxon>Pseudomonadati</taxon>
        <taxon>Bacteroidota</taxon>
        <taxon>Flavobacteriia</taxon>
        <taxon>Flavobacteriales</taxon>
        <taxon>Flavobacteriaceae</taxon>
        <taxon>Subsaximicrobium</taxon>
    </lineage>
</organism>
<comment type="caution">
    <text evidence="3">The sequence shown here is derived from an EMBL/GenBank/DDBJ whole genome shotgun (WGS) entry which is preliminary data.</text>
</comment>
<dbReference type="Proteomes" id="UP000321578">
    <property type="component" value="Unassembled WGS sequence"/>
</dbReference>
<dbReference type="AlphaFoldDB" id="A0A5C6ZP96"/>
<keyword evidence="2" id="KW-0732">Signal</keyword>
<sequence>MKQAYLIIFLFTFIFTTAHSQQSNTKNVRYNLGEVSKNVTSGIESYNLEDLKYHARICKEAIEVVEKLVEAEQCYNTLDLSNSIAIYLETALLAEELVTARTYLNKTEELILKAFYEYDICKSELSNAKSSKYGENALNTLQQKQADLKARQAGLEQQAKDIELQLAEQEKRESLLKKQQFIASNERAITRNINTYNDVLKSCDCQDTMSYASESVSVISAKNFQDIRMHYLDTIIGISENYTSKLKACKN</sequence>
<accession>A0A5C6ZP96</accession>
<dbReference type="OrthoDB" id="1158605at2"/>
<reference evidence="3 4" key="1">
    <citation type="submission" date="2019-08" db="EMBL/GenBank/DDBJ databases">
        <title>Genomes of Subsaximicrobium wynnwilliamsii strains.</title>
        <authorList>
            <person name="Bowman J.P."/>
        </authorList>
    </citation>
    <scope>NUCLEOTIDE SEQUENCE [LARGE SCALE GENOMIC DNA]</scope>
    <source>
        <strain evidence="3 4">2-80-2</strain>
    </source>
</reference>
<proteinExistence type="predicted"/>
<evidence type="ECO:0000256" key="2">
    <source>
        <dbReference type="SAM" id="SignalP"/>
    </source>
</evidence>
<feature type="coiled-coil region" evidence="1">
    <location>
        <begin position="138"/>
        <end position="179"/>
    </location>
</feature>
<evidence type="ECO:0000256" key="1">
    <source>
        <dbReference type="SAM" id="Coils"/>
    </source>
</evidence>
<dbReference type="RefSeq" id="WP_147085226.1">
    <property type="nucleotide sequence ID" value="NZ_VORM01000002.1"/>
</dbReference>
<protein>
    <submittedName>
        <fullName evidence="3">Uncharacterized protein</fullName>
    </submittedName>
</protein>
<evidence type="ECO:0000313" key="4">
    <source>
        <dbReference type="Proteomes" id="UP000321578"/>
    </source>
</evidence>
<dbReference type="EMBL" id="VORO01000003">
    <property type="protein sequence ID" value="TXD90480.1"/>
    <property type="molecule type" value="Genomic_DNA"/>
</dbReference>
<feature type="chain" id="PRO_5022722805" evidence="2">
    <location>
        <begin position="21"/>
        <end position="251"/>
    </location>
</feature>
<evidence type="ECO:0000313" key="3">
    <source>
        <dbReference type="EMBL" id="TXD90480.1"/>
    </source>
</evidence>
<keyword evidence="1" id="KW-0175">Coiled coil</keyword>
<feature type="signal peptide" evidence="2">
    <location>
        <begin position="1"/>
        <end position="20"/>
    </location>
</feature>